<name>A0A6A6SUF3_9PLEO</name>
<dbReference type="CDD" id="cd22150">
    <property type="entry name" value="F-box_CeFBXA-like"/>
    <property type="match status" value="1"/>
</dbReference>
<dbReference type="InterPro" id="IPR036047">
    <property type="entry name" value="F-box-like_dom_sf"/>
</dbReference>
<sequence length="249" mass="28952">MPLVDLPYDMLREILSHLPREDRMTMRATSKTICDHVLWQDIFTSLTLDGTAVETPLPPGCKVEHKIDHDKSGSFRHELEVANMDKTFECVIQQHEWLEWINVLILCPASFHLEVFDFDDGFYPWRSQWADDVTGGPPAYIREFWTLKASSTPKWYSALTQLKKLLRLMRRIKTLELQCYMLPNYLVKPIHDSYPGEGEPAIASQMSRPINALEDFVAAALTGLHLEHTMEKLGETNYRYRFHRDGVKE</sequence>
<evidence type="ECO:0000259" key="1">
    <source>
        <dbReference type="PROSITE" id="PS50181"/>
    </source>
</evidence>
<dbReference type="AlphaFoldDB" id="A0A6A6SUF3"/>
<evidence type="ECO:0000313" key="2">
    <source>
        <dbReference type="EMBL" id="KAF2650687.1"/>
    </source>
</evidence>
<dbReference type="SMART" id="SM00256">
    <property type="entry name" value="FBOX"/>
    <property type="match status" value="1"/>
</dbReference>
<protein>
    <recommendedName>
        <fullName evidence="1">F-box domain-containing protein</fullName>
    </recommendedName>
</protein>
<organism evidence="2 3">
    <name type="scientific">Lophiostoma macrostomum CBS 122681</name>
    <dbReference type="NCBI Taxonomy" id="1314788"/>
    <lineage>
        <taxon>Eukaryota</taxon>
        <taxon>Fungi</taxon>
        <taxon>Dikarya</taxon>
        <taxon>Ascomycota</taxon>
        <taxon>Pezizomycotina</taxon>
        <taxon>Dothideomycetes</taxon>
        <taxon>Pleosporomycetidae</taxon>
        <taxon>Pleosporales</taxon>
        <taxon>Lophiostomataceae</taxon>
        <taxon>Lophiostoma</taxon>
    </lineage>
</organism>
<reference evidence="2" key="1">
    <citation type="journal article" date="2020" name="Stud. Mycol.">
        <title>101 Dothideomycetes genomes: a test case for predicting lifestyles and emergence of pathogens.</title>
        <authorList>
            <person name="Haridas S."/>
            <person name="Albert R."/>
            <person name="Binder M."/>
            <person name="Bloem J."/>
            <person name="Labutti K."/>
            <person name="Salamov A."/>
            <person name="Andreopoulos B."/>
            <person name="Baker S."/>
            <person name="Barry K."/>
            <person name="Bills G."/>
            <person name="Bluhm B."/>
            <person name="Cannon C."/>
            <person name="Castanera R."/>
            <person name="Culley D."/>
            <person name="Daum C."/>
            <person name="Ezra D."/>
            <person name="Gonzalez J."/>
            <person name="Henrissat B."/>
            <person name="Kuo A."/>
            <person name="Liang C."/>
            <person name="Lipzen A."/>
            <person name="Lutzoni F."/>
            <person name="Magnuson J."/>
            <person name="Mondo S."/>
            <person name="Nolan M."/>
            <person name="Ohm R."/>
            <person name="Pangilinan J."/>
            <person name="Park H.-J."/>
            <person name="Ramirez L."/>
            <person name="Alfaro M."/>
            <person name="Sun H."/>
            <person name="Tritt A."/>
            <person name="Yoshinaga Y."/>
            <person name="Zwiers L.-H."/>
            <person name="Turgeon B."/>
            <person name="Goodwin S."/>
            <person name="Spatafora J."/>
            <person name="Crous P."/>
            <person name="Grigoriev I."/>
        </authorList>
    </citation>
    <scope>NUCLEOTIDE SEQUENCE</scope>
    <source>
        <strain evidence="2">CBS 122681</strain>
    </source>
</reference>
<feature type="domain" description="F-box" evidence="1">
    <location>
        <begin position="1"/>
        <end position="42"/>
    </location>
</feature>
<accession>A0A6A6SUF3</accession>
<evidence type="ECO:0000313" key="3">
    <source>
        <dbReference type="Proteomes" id="UP000799324"/>
    </source>
</evidence>
<dbReference type="PROSITE" id="PS50181">
    <property type="entry name" value="FBOX"/>
    <property type="match status" value="1"/>
</dbReference>
<dbReference type="Pfam" id="PF00646">
    <property type="entry name" value="F-box"/>
    <property type="match status" value="1"/>
</dbReference>
<dbReference type="InterPro" id="IPR001810">
    <property type="entry name" value="F-box_dom"/>
</dbReference>
<dbReference type="SUPFAM" id="SSF81383">
    <property type="entry name" value="F-box domain"/>
    <property type="match status" value="1"/>
</dbReference>
<dbReference type="EMBL" id="MU004447">
    <property type="protein sequence ID" value="KAF2650687.1"/>
    <property type="molecule type" value="Genomic_DNA"/>
</dbReference>
<gene>
    <name evidence="2" type="ORF">K491DRAFT_782437</name>
</gene>
<dbReference type="Proteomes" id="UP000799324">
    <property type="component" value="Unassembled WGS sequence"/>
</dbReference>
<keyword evidence="3" id="KW-1185">Reference proteome</keyword>
<proteinExistence type="predicted"/>